<gene>
    <name evidence="2" type="ORF">G7Z17_g6096</name>
</gene>
<dbReference type="Proteomes" id="UP000722485">
    <property type="component" value="Unassembled WGS sequence"/>
</dbReference>
<dbReference type="AlphaFoldDB" id="A0A9P5LFJ8"/>
<reference evidence="2" key="1">
    <citation type="submission" date="2020-03" db="EMBL/GenBank/DDBJ databases">
        <title>Draft Genome Sequence of Cylindrodendrum hubeiense.</title>
        <authorList>
            <person name="Buettner E."/>
            <person name="Kellner H."/>
        </authorList>
    </citation>
    <scope>NUCLEOTIDE SEQUENCE</scope>
    <source>
        <strain evidence="2">IHI 201604</strain>
    </source>
</reference>
<organism evidence="2 3">
    <name type="scientific">Cylindrodendrum hubeiense</name>
    <dbReference type="NCBI Taxonomy" id="595255"/>
    <lineage>
        <taxon>Eukaryota</taxon>
        <taxon>Fungi</taxon>
        <taxon>Dikarya</taxon>
        <taxon>Ascomycota</taxon>
        <taxon>Pezizomycotina</taxon>
        <taxon>Sordariomycetes</taxon>
        <taxon>Hypocreomycetidae</taxon>
        <taxon>Hypocreales</taxon>
        <taxon>Nectriaceae</taxon>
        <taxon>Cylindrodendrum</taxon>
    </lineage>
</organism>
<evidence type="ECO:0000256" key="1">
    <source>
        <dbReference type="SAM" id="MobiDB-lite"/>
    </source>
</evidence>
<name>A0A9P5LFJ8_9HYPO</name>
<comment type="caution">
    <text evidence="2">The sequence shown here is derived from an EMBL/GenBank/DDBJ whole genome shotgun (WGS) entry which is preliminary data.</text>
</comment>
<evidence type="ECO:0000313" key="3">
    <source>
        <dbReference type="Proteomes" id="UP000722485"/>
    </source>
</evidence>
<feature type="region of interest" description="Disordered" evidence="1">
    <location>
        <begin position="218"/>
        <end position="269"/>
    </location>
</feature>
<keyword evidence="3" id="KW-1185">Reference proteome</keyword>
<proteinExistence type="predicted"/>
<evidence type="ECO:0000313" key="2">
    <source>
        <dbReference type="EMBL" id="KAF7549895.1"/>
    </source>
</evidence>
<feature type="region of interest" description="Disordered" evidence="1">
    <location>
        <begin position="1"/>
        <end position="25"/>
    </location>
</feature>
<accession>A0A9P5LFJ8</accession>
<protein>
    <submittedName>
        <fullName evidence="2">Uncharacterized protein</fullName>
    </submittedName>
</protein>
<dbReference type="EMBL" id="JAANBB010000111">
    <property type="protein sequence ID" value="KAF7549895.1"/>
    <property type="molecule type" value="Genomic_DNA"/>
</dbReference>
<sequence>MKSQDATIRGKPKSRTFMRGPSEKGPTGKVVVVGVDVVGGTGNGSACEYGCEYGCKHGCKYEVHAQLGRGVRVDEVDGGALALELALGLAEWCGGRRRRRRGIVEAEAEVKVEESQRSEPSDWAWPGRGRRGVTGTAAAGLNRRAPDSQRQAGIAARVQVVGAGLGNKHSPIGDINSYWDDASPGIRMPLGSIVGLRTAQLEPRSSKPTLGALVSDLAMGGRDGSRRRGGPAYPELRLPRTGKSVREEPTGETGVSWRGGLGGEGGVND</sequence>
<feature type="compositionally biased region" description="Gly residues" evidence="1">
    <location>
        <begin position="257"/>
        <end position="269"/>
    </location>
</feature>